<keyword evidence="1" id="KW-0472">Membrane</keyword>
<evidence type="ECO:0000313" key="2">
    <source>
        <dbReference type="EMBL" id="RAL39009.1"/>
    </source>
</evidence>
<organism evidence="2 3">
    <name type="scientific">Cuscuta australis</name>
    <dbReference type="NCBI Taxonomy" id="267555"/>
    <lineage>
        <taxon>Eukaryota</taxon>
        <taxon>Viridiplantae</taxon>
        <taxon>Streptophyta</taxon>
        <taxon>Embryophyta</taxon>
        <taxon>Tracheophyta</taxon>
        <taxon>Spermatophyta</taxon>
        <taxon>Magnoliopsida</taxon>
        <taxon>eudicotyledons</taxon>
        <taxon>Gunneridae</taxon>
        <taxon>Pentapetalae</taxon>
        <taxon>asterids</taxon>
        <taxon>lamiids</taxon>
        <taxon>Solanales</taxon>
        <taxon>Convolvulaceae</taxon>
        <taxon>Cuscuteae</taxon>
        <taxon>Cuscuta</taxon>
        <taxon>Cuscuta subgen. Grammica</taxon>
        <taxon>Cuscuta sect. Cleistogrammica</taxon>
    </lineage>
</organism>
<accession>A0A328D3R5</accession>
<evidence type="ECO:0000256" key="1">
    <source>
        <dbReference type="SAM" id="Phobius"/>
    </source>
</evidence>
<protein>
    <submittedName>
        <fullName evidence="2">Uncharacterized protein</fullName>
    </submittedName>
</protein>
<sequence length="156" mass="18269">MVDDTTVAWLYTVQNLEAGLLEKLGRHLRTRKKSKNKSRKGLQFADHYYRHLQEKWWTEGLRSARRRLFVFNVCRLLYKLMTVVYGGGVWTIVVVVEGGGERWWRTLTAVVVDGGGGWWRWWWTTMVMDGDGGSGGRWRRWWTTVVMDGDGDGGRW</sequence>
<feature type="transmembrane region" description="Helical" evidence="1">
    <location>
        <begin position="76"/>
        <end position="96"/>
    </location>
</feature>
<name>A0A328D3R5_9ASTE</name>
<proteinExistence type="predicted"/>
<dbReference type="Proteomes" id="UP000249390">
    <property type="component" value="Unassembled WGS sequence"/>
</dbReference>
<dbReference type="EMBL" id="NQVE01000203">
    <property type="protein sequence ID" value="RAL39009.1"/>
    <property type="molecule type" value="Genomic_DNA"/>
</dbReference>
<evidence type="ECO:0000313" key="3">
    <source>
        <dbReference type="Proteomes" id="UP000249390"/>
    </source>
</evidence>
<reference evidence="2 3" key="1">
    <citation type="submission" date="2018-06" db="EMBL/GenBank/DDBJ databases">
        <title>The Genome of Cuscuta australis (Dodder) Provides Insight into the Evolution of Plant Parasitism.</title>
        <authorList>
            <person name="Liu H."/>
        </authorList>
    </citation>
    <scope>NUCLEOTIDE SEQUENCE [LARGE SCALE GENOMIC DNA]</scope>
    <source>
        <strain evidence="3">cv. Yunnan</strain>
        <tissue evidence="2">Vines</tissue>
    </source>
</reference>
<keyword evidence="3" id="KW-1185">Reference proteome</keyword>
<keyword evidence="1" id="KW-0812">Transmembrane</keyword>
<keyword evidence="1" id="KW-1133">Transmembrane helix</keyword>
<dbReference type="AlphaFoldDB" id="A0A328D3R5"/>
<comment type="caution">
    <text evidence="2">The sequence shown here is derived from an EMBL/GenBank/DDBJ whole genome shotgun (WGS) entry which is preliminary data.</text>
</comment>
<gene>
    <name evidence="2" type="ORF">DM860_011495</name>
</gene>